<evidence type="ECO:0000313" key="11">
    <source>
        <dbReference type="EMBL" id="KAF9895237.1"/>
    </source>
</evidence>
<name>A0AAD4CZ81_ASPNN</name>
<accession>A0AAD4CZ81</accession>
<feature type="region of interest" description="Disordered" evidence="9">
    <location>
        <begin position="231"/>
        <end position="251"/>
    </location>
</feature>
<keyword evidence="6" id="KW-0804">Transcription</keyword>
<dbReference type="PANTHER" id="PTHR31845:SF39">
    <property type="entry name" value="TRANSCRIPTION FACTOR PBCR-RELATED"/>
    <property type="match status" value="1"/>
</dbReference>
<dbReference type="PROSITE" id="PS50048">
    <property type="entry name" value="ZN2_CY6_FUNGAL_2"/>
    <property type="match status" value="1"/>
</dbReference>
<feature type="compositionally biased region" description="Polar residues" evidence="9">
    <location>
        <begin position="411"/>
        <end position="425"/>
    </location>
</feature>
<evidence type="ECO:0000256" key="9">
    <source>
        <dbReference type="SAM" id="MobiDB-lite"/>
    </source>
</evidence>
<dbReference type="SMART" id="SM00066">
    <property type="entry name" value="GAL4"/>
    <property type="match status" value="1"/>
</dbReference>
<dbReference type="GO" id="GO:0001216">
    <property type="term" value="F:DNA-binding transcription activator activity"/>
    <property type="evidence" value="ECO:0007669"/>
    <property type="project" value="UniProtKB-ARBA"/>
</dbReference>
<dbReference type="InterPro" id="IPR036864">
    <property type="entry name" value="Zn2-C6_fun-type_DNA-bd_sf"/>
</dbReference>
<evidence type="ECO:0000313" key="12">
    <source>
        <dbReference type="Proteomes" id="UP001194746"/>
    </source>
</evidence>
<evidence type="ECO:0000256" key="6">
    <source>
        <dbReference type="ARBA" id="ARBA00023163"/>
    </source>
</evidence>
<dbReference type="AlphaFoldDB" id="A0AAD4CZ81"/>
<evidence type="ECO:0000256" key="5">
    <source>
        <dbReference type="ARBA" id="ARBA00023125"/>
    </source>
</evidence>
<comment type="subcellular location">
    <subcellularLocation>
        <location evidence="1">Nucleus</location>
    </subcellularLocation>
</comment>
<feature type="region of interest" description="Disordered" evidence="9">
    <location>
        <begin position="1"/>
        <end position="71"/>
    </location>
</feature>
<comment type="caution">
    <text evidence="11">The sequence shown here is derived from an EMBL/GenBank/DDBJ whole genome shotgun (WGS) entry which is preliminary data.</text>
</comment>
<dbReference type="InterPro" id="IPR007219">
    <property type="entry name" value="XnlR_reg_dom"/>
</dbReference>
<evidence type="ECO:0000256" key="8">
    <source>
        <dbReference type="SAM" id="Coils"/>
    </source>
</evidence>
<dbReference type="GO" id="GO:0000981">
    <property type="term" value="F:DNA-binding transcription factor activity, RNA polymerase II-specific"/>
    <property type="evidence" value="ECO:0007669"/>
    <property type="project" value="InterPro"/>
</dbReference>
<organism evidence="11 12">
    <name type="scientific">Aspergillus nanangensis</name>
    <dbReference type="NCBI Taxonomy" id="2582783"/>
    <lineage>
        <taxon>Eukaryota</taxon>
        <taxon>Fungi</taxon>
        <taxon>Dikarya</taxon>
        <taxon>Ascomycota</taxon>
        <taxon>Pezizomycotina</taxon>
        <taxon>Eurotiomycetes</taxon>
        <taxon>Eurotiomycetidae</taxon>
        <taxon>Eurotiales</taxon>
        <taxon>Aspergillaceae</taxon>
        <taxon>Aspergillus</taxon>
        <taxon>Aspergillus subgen. Circumdati</taxon>
    </lineage>
</organism>
<dbReference type="Proteomes" id="UP001194746">
    <property type="component" value="Unassembled WGS sequence"/>
</dbReference>
<dbReference type="PANTHER" id="PTHR31845">
    <property type="entry name" value="FINGER DOMAIN PROTEIN, PUTATIVE-RELATED"/>
    <property type="match status" value="1"/>
</dbReference>
<dbReference type="InterPro" id="IPR051089">
    <property type="entry name" value="prtT"/>
</dbReference>
<evidence type="ECO:0000259" key="10">
    <source>
        <dbReference type="PROSITE" id="PS50048"/>
    </source>
</evidence>
<sequence>MSSNSTSPPSSILTGAPPAHSAPESSTADFRPHGNLDTVRTSEAGPAVDKRMERRRSTLTGSDRKRRLVNTDGDVWSRRAVSGQDPNHLPEAAFMTPHPGQPVSVGVDESVRSPATLNPALGGGEEVRLCNPCVPDPNPEPPRGYGAALALGEPRSGSYGVPGQSRHRSYHSLSSGTRPSVPENFFTRPGRRTVGSNDYPSFGHFGGSYGSRFHERPDYGAFSTSRFTTPVRSSIRSLPPPATSRTTVHAGDMPQIDDCDLCPICDNRLPPFGASGNEDAREAHIRECIESHGRQGRSPSHGGGSHATQSPLSVRMIAFAATEKDCMGEDGTVQECTICTFVPRSQRMEVDPRLRDNTTTPDSASDSDSADARHFSMVSPASRSGAPTAPGPDSTNSRSGSSSYADPPRTPSGSQYHTGTTTHNLDPSDPNDPYSDLKRSRACEACRQLKVRCEPNPNGSCKRCAKAKRHCVVTAPTRKRQKKTDSRVAELERKIDALTASLQTSHDRQPDFLREPLAAGTTATAAPRDDSHGRRWLGATHGVSVPTSTPALAPAPTPPSVSPGVLKRGADGEVKEVQQDRGGRALDEHAEKYLRGPWAAKPDSTTEYVDIIDRGLVSVEIAGRAFERYVTRMAARIPMVVFPAGTTMADIRKTKPLLFHAVVSVAVGVFQPDAQVPLTTDFHKVIAERVIVKGEKSLEIVQALLVSCSWYMVPDHFEELKFYQMAHLAVSVAIEIGMYRKSTAKNRQFNFLRDYVHKKPLLEQDSPELRRAWLGCYFLSVQVTTSLRRAILVRWNSYMDECVEILEKSPNALPTDRAMIEWAKLTHIMEDINLQFSSDDTGPFSEPKVQYTLKVFERQLEQWRRETPQEDHTPIISQTYHIMDLYMHEGAMQLDPTSDDPDAPEDNPTSPAHINALTTCITSCHKAINIVCSIDIHDLLDLPVVCQARTSFAVIALIKLYSIISAPETGLGQVIEPSSLKTNYYLDRVIEHYRAAGDLDGGRTPAKFSVVLGMLQKWFNSRKDRSTELKDAFSGRGLTCGDLANEEDRERQPSKPGPQTPLHVLSEVAMGDPNTRPNTIYARDGPTTTFPDPTQATELIPPQSLSSGPTPGSTSVSEQWQYPPPNPRPIFPPFNAPYPEVSAGYPDIIGNGMGMPGMNVGFFVPELGMQVGLNAENLMALETMMGDGFLNLPFSAEQVMGYYS</sequence>
<evidence type="ECO:0000256" key="4">
    <source>
        <dbReference type="ARBA" id="ARBA00023015"/>
    </source>
</evidence>
<feature type="region of interest" description="Disordered" evidence="9">
    <location>
        <begin position="1035"/>
        <end position="1121"/>
    </location>
</feature>
<dbReference type="FunFam" id="4.10.240.10:FF:000003">
    <property type="entry name" value="C6 transcription factor (Leu3)"/>
    <property type="match status" value="1"/>
</dbReference>
<keyword evidence="8" id="KW-0175">Coiled coil</keyword>
<dbReference type="CDD" id="cd00067">
    <property type="entry name" value="GAL4"/>
    <property type="match status" value="1"/>
</dbReference>
<feature type="coiled-coil region" evidence="8">
    <location>
        <begin position="481"/>
        <end position="508"/>
    </location>
</feature>
<dbReference type="PROSITE" id="PS00463">
    <property type="entry name" value="ZN2_CY6_FUNGAL_1"/>
    <property type="match status" value="1"/>
</dbReference>
<dbReference type="CDD" id="cd12148">
    <property type="entry name" value="fungal_TF_MHR"/>
    <property type="match status" value="1"/>
</dbReference>
<feature type="domain" description="Zn(2)-C6 fungal-type" evidence="10">
    <location>
        <begin position="442"/>
        <end position="473"/>
    </location>
</feature>
<keyword evidence="4" id="KW-0805">Transcription regulation</keyword>
<reference evidence="11" key="2">
    <citation type="submission" date="2020-02" db="EMBL/GenBank/DDBJ databases">
        <authorList>
            <person name="Gilchrist C.L.M."/>
            <person name="Chooi Y.-H."/>
        </authorList>
    </citation>
    <scope>NUCLEOTIDE SEQUENCE</scope>
    <source>
        <strain evidence="11">MST-FP2251</strain>
    </source>
</reference>
<dbReference type="EMBL" id="VCAU01000001">
    <property type="protein sequence ID" value="KAF9895237.1"/>
    <property type="molecule type" value="Genomic_DNA"/>
</dbReference>
<feature type="compositionally biased region" description="Low complexity" evidence="9">
    <location>
        <begin position="1101"/>
        <end position="1117"/>
    </location>
</feature>
<keyword evidence="12" id="KW-1185">Reference proteome</keyword>
<feature type="compositionally biased region" description="Polar residues" evidence="9">
    <location>
        <begin position="1086"/>
        <end position="1097"/>
    </location>
</feature>
<protein>
    <recommendedName>
        <fullName evidence="10">Zn(2)-C6 fungal-type domain-containing protein</fullName>
    </recommendedName>
</protein>
<dbReference type="SUPFAM" id="SSF57701">
    <property type="entry name" value="Zn2/Cys6 DNA-binding domain"/>
    <property type="match status" value="1"/>
</dbReference>
<feature type="region of interest" description="Disordered" evidence="9">
    <location>
        <begin position="520"/>
        <end position="539"/>
    </location>
</feature>
<keyword evidence="7" id="KW-0539">Nucleus</keyword>
<keyword evidence="5" id="KW-0238">DNA-binding</keyword>
<dbReference type="GO" id="GO:0006351">
    <property type="term" value="P:DNA-templated transcription"/>
    <property type="evidence" value="ECO:0007669"/>
    <property type="project" value="InterPro"/>
</dbReference>
<feature type="region of interest" description="Disordered" evidence="9">
    <location>
        <begin position="157"/>
        <end position="192"/>
    </location>
</feature>
<gene>
    <name evidence="11" type="ORF">FE257_000139</name>
</gene>
<keyword evidence="3" id="KW-0862">Zinc</keyword>
<dbReference type="Gene3D" id="4.10.240.10">
    <property type="entry name" value="Zn(2)-C6 fungal-type DNA-binding domain"/>
    <property type="match status" value="1"/>
</dbReference>
<dbReference type="GO" id="GO:0005634">
    <property type="term" value="C:nucleus"/>
    <property type="evidence" value="ECO:0007669"/>
    <property type="project" value="UniProtKB-SubCell"/>
</dbReference>
<evidence type="ECO:0000256" key="2">
    <source>
        <dbReference type="ARBA" id="ARBA00022723"/>
    </source>
</evidence>
<dbReference type="GO" id="GO:0008270">
    <property type="term" value="F:zinc ion binding"/>
    <property type="evidence" value="ECO:0007669"/>
    <property type="project" value="InterPro"/>
</dbReference>
<feature type="compositionally biased region" description="Polar residues" evidence="9">
    <location>
        <begin position="393"/>
        <end position="404"/>
    </location>
</feature>
<feature type="region of interest" description="Disordered" evidence="9">
    <location>
        <begin position="350"/>
        <end position="437"/>
    </location>
</feature>
<dbReference type="GO" id="GO:0000976">
    <property type="term" value="F:transcription cis-regulatory region binding"/>
    <property type="evidence" value="ECO:0007669"/>
    <property type="project" value="TreeGrafter"/>
</dbReference>
<evidence type="ECO:0000256" key="7">
    <source>
        <dbReference type="ARBA" id="ARBA00023242"/>
    </source>
</evidence>
<reference evidence="11" key="1">
    <citation type="journal article" date="2019" name="Beilstein J. Org. Chem.">
        <title>Nanangenines: drimane sesquiterpenoids as the dominant metabolite cohort of a novel Australian fungus, Aspergillus nanangensis.</title>
        <authorList>
            <person name="Lacey H.J."/>
            <person name="Gilchrist C.L.M."/>
            <person name="Crombie A."/>
            <person name="Kalaitzis J.A."/>
            <person name="Vuong D."/>
            <person name="Rutledge P.J."/>
            <person name="Turner P."/>
            <person name="Pitt J.I."/>
            <person name="Lacey E."/>
            <person name="Chooi Y.H."/>
            <person name="Piggott A.M."/>
        </authorList>
    </citation>
    <scope>NUCLEOTIDE SEQUENCE</scope>
    <source>
        <strain evidence="11">MST-FP2251</strain>
    </source>
</reference>
<evidence type="ECO:0000256" key="3">
    <source>
        <dbReference type="ARBA" id="ARBA00022833"/>
    </source>
</evidence>
<feature type="region of interest" description="Disordered" evidence="9">
    <location>
        <begin position="547"/>
        <end position="567"/>
    </location>
</feature>
<evidence type="ECO:0000256" key="1">
    <source>
        <dbReference type="ARBA" id="ARBA00004123"/>
    </source>
</evidence>
<keyword evidence="2" id="KW-0479">Metal-binding</keyword>
<feature type="compositionally biased region" description="Low complexity" evidence="9">
    <location>
        <begin position="1"/>
        <end position="11"/>
    </location>
</feature>
<dbReference type="InterPro" id="IPR001138">
    <property type="entry name" value="Zn2Cys6_DnaBD"/>
</dbReference>
<dbReference type="Pfam" id="PF04082">
    <property type="entry name" value="Fungal_trans"/>
    <property type="match status" value="1"/>
</dbReference>
<proteinExistence type="predicted"/>